<proteinExistence type="predicted"/>
<name>A0A1U8AYY9_NELNU</name>
<dbReference type="RefSeq" id="XP_010268330.1">
    <property type="nucleotide sequence ID" value="XM_010270028.2"/>
</dbReference>
<evidence type="ECO:0000313" key="2">
    <source>
        <dbReference type="RefSeq" id="XP_010268330.1"/>
    </source>
</evidence>
<evidence type="ECO:0000313" key="1">
    <source>
        <dbReference type="Proteomes" id="UP000189703"/>
    </source>
</evidence>
<dbReference type="KEGG" id="nnu:104605307"/>
<sequence length="118" mass="13003">MIPIFDINEIAFAELIQPFELLQQPAMASQTLDVNDVGTERRLGSDTDSEAAQARGMLDLQASCASCHDFTLRKLVQSSVFGFLKAFLLLGRAFRLYCAILWFPVSVNNVSISDTSLA</sequence>
<reference evidence="2" key="1">
    <citation type="submission" date="2025-08" db="UniProtKB">
        <authorList>
            <consortium name="RefSeq"/>
        </authorList>
    </citation>
    <scope>IDENTIFICATION</scope>
</reference>
<dbReference type="Proteomes" id="UP000189703">
    <property type="component" value="Unplaced"/>
</dbReference>
<keyword evidence="1" id="KW-1185">Reference proteome</keyword>
<protein>
    <submittedName>
        <fullName evidence="2">Uncharacterized protein LOC104605307</fullName>
    </submittedName>
</protein>
<gene>
    <name evidence="2" type="primary">LOC104605307</name>
</gene>
<dbReference type="InParanoid" id="A0A1U8AYY9"/>
<dbReference type="GeneID" id="104605307"/>
<dbReference type="AlphaFoldDB" id="A0A1U8AYY9"/>
<accession>A0A1U8AYY9</accession>
<organism evidence="1 2">
    <name type="scientific">Nelumbo nucifera</name>
    <name type="common">Sacred lotus</name>
    <dbReference type="NCBI Taxonomy" id="4432"/>
    <lineage>
        <taxon>Eukaryota</taxon>
        <taxon>Viridiplantae</taxon>
        <taxon>Streptophyta</taxon>
        <taxon>Embryophyta</taxon>
        <taxon>Tracheophyta</taxon>
        <taxon>Spermatophyta</taxon>
        <taxon>Magnoliopsida</taxon>
        <taxon>Proteales</taxon>
        <taxon>Nelumbonaceae</taxon>
        <taxon>Nelumbo</taxon>
    </lineage>
</organism>